<protein>
    <submittedName>
        <fullName evidence="13">Putative primase</fullName>
    </submittedName>
</protein>
<dbReference type="SUPFAM" id="SSF56731">
    <property type="entry name" value="DNA primase core"/>
    <property type="match status" value="1"/>
</dbReference>
<dbReference type="Gene3D" id="3.90.980.10">
    <property type="entry name" value="DNA primase, catalytic core, N-terminal domain"/>
    <property type="match status" value="1"/>
</dbReference>
<organism evidence="13 14">
    <name type="scientific">Helicobacter pylori bacteriophage KHP30</name>
    <dbReference type="NCBI Taxonomy" id="1208236"/>
    <lineage>
        <taxon>Viruses</taxon>
        <taxon>Duplodnaviria</taxon>
        <taxon>Heunggongvirae</taxon>
        <taxon>Uroviricota</taxon>
        <taxon>Caudoviricetes</taxon>
        <taxon>Schmidvirus</taxon>
        <taxon>Schmidvirus KHP30</taxon>
    </lineage>
</organism>
<evidence type="ECO:0000256" key="7">
    <source>
        <dbReference type="ARBA" id="ARBA00022771"/>
    </source>
</evidence>
<keyword evidence="1" id="KW-0240">DNA-directed RNA polymerase</keyword>
<proteinExistence type="inferred from homology"/>
<dbReference type="InterPro" id="IPR030846">
    <property type="entry name" value="DnaG_bac"/>
</dbReference>
<organismHost>
    <name type="scientific">Helicobacter pylori (strain F30)</name>
    <dbReference type="NCBI Taxonomy" id="866345"/>
</organismHost>
<evidence type="ECO:0000256" key="4">
    <source>
        <dbReference type="ARBA" id="ARBA00022695"/>
    </source>
</evidence>
<dbReference type="GO" id="GO:0008270">
    <property type="term" value="F:zinc ion binding"/>
    <property type="evidence" value="ECO:0007669"/>
    <property type="project" value="UniProtKB-KW"/>
</dbReference>
<keyword evidence="11" id="KW-0804">Transcription</keyword>
<sequence>MITNFEGLKNIVSVVDVIENYLDLYKCGANLKACCPFHDERSASFFVSQEKNLFKCFGCGVSGDSFKFLQEFKKISFTEAVEEVAKIYNYHLEYESDAKTERNNHLKEILAFANNLFKERLKNDPKVLNYLTQKRAISLEMIEAYSLGYCLHEDLEVLKERFSEDDLIACGLFSNKNEKKELRSFCNYRITIPLKDSKGQIRSFSARLCISRLLESKNAPKYINGRETILYNKTFFLYNYHRAMESIKQKNQAIICEGFFDVLAYEHFNYKNVICTSGTAFTKEHLAFLNKLTVELCFSFDNDMAGIEATIRALELCLFNHTTNLSVIKIKDKDIKDMGDYLERNKRPNLVKINGFKFYCAYLLRSEFDNKTKDLNYKRILRAIKDLDPFTKGDFLKILKSFLPTKDPQIENAKKPVLSLLEARIYATMIESEEFRYIARRHLSPADVEFRDIFKKIVLNDFRGLDFLKKYKTIKENNGIYCLNELKIKGLKNSLKYAVENKDYKLIEALNNKIKEIQEGFISHELD</sequence>
<evidence type="ECO:0000256" key="2">
    <source>
        <dbReference type="ARBA" id="ARBA00022515"/>
    </source>
</evidence>
<evidence type="ECO:0000256" key="11">
    <source>
        <dbReference type="ARBA" id="ARBA00023163"/>
    </source>
</evidence>
<keyword evidence="8" id="KW-0862">Zinc</keyword>
<evidence type="ECO:0000259" key="12">
    <source>
        <dbReference type="PROSITE" id="PS50880"/>
    </source>
</evidence>
<dbReference type="InterPro" id="IPR013264">
    <property type="entry name" value="DNAG_N"/>
</dbReference>
<dbReference type="KEGG" id="vg:14297140"/>
<evidence type="ECO:0000256" key="3">
    <source>
        <dbReference type="ARBA" id="ARBA00022679"/>
    </source>
</evidence>
<dbReference type="SMART" id="SM00400">
    <property type="entry name" value="ZnF_CHCC"/>
    <property type="match status" value="1"/>
</dbReference>
<evidence type="ECO:0000256" key="8">
    <source>
        <dbReference type="ARBA" id="ARBA00022833"/>
    </source>
</evidence>
<keyword evidence="7" id="KW-0863">Zinc-finger</keyword>
<dbReference type="Gene3D" id="3.40.1360.10">
    <property type="match status" value="1"/>
</dbReference>
<dbReference type="PANTHER" id="PTHR30313:SF2">
    <property type="entry name" value="DNA PRIMASE"/>
    <property type="match status" value="1"/>
</dbReference>
<dbReference type="GO" id="GO:0000428">
    <property type="term" value="C:DNA-directed RNA polymerase complex"/>
    <property type="evidence" value="ECO:0007669"/>
    <property type="project" value="UniProtKB-KW"/>
</dbReference>
<dbReference type="EMBL" id="AB647160">
    <property type="protein sequence ID" value="BAM34751.1"/>
    <property type="molecule type" value="Genomic_DNA"/>
</dbReference>
<dbReference type="NCBIfam" id="TIGR01391">
    <property type="entry name" value="dnaG"/>
    <property type="match status" value="1"/>
</dbReference>
<dbReference type="SMART" id="SM00493">
    <property type="entry name" value="TOPRIM"/>
    <property type="match status" value="1"/>
</dbReference>
<evidence type="ECO:0000256" key="9">
    <source>
        <dbReference type="ARBA" id="ARBA00022842"/>
    </source>
</evidence>
<dbReference type="HAMAP" id="MF_00974">
    <property type="entry name" value="DNA_primase_DnaG"/>
    <property type="match status" value="1"/>
</dbReference>
<dbReference type="SUPFAM" id="SSF57783">
    <property type="entry name" value="Zinc beta-ribbon"/>
    <property type="match status" value="1"/>
</dbReference>
<keyword evidence="5" id="KW-0235">DNA replication</keyword>
<evidence type="ECO:0000256" key="10">
    <source>
        <dbReference type="ARBA" id="ARBA00023125"/>
    </source>
</evidence>
<dbReference type="InterPro" id="IPR006171">
    <property type="entry name" value="TOPRIM_dom"/>
</dbReference>
<dbReference type="GeneID" id="14297140"/>
<keyword evidence="6" id="KW-0479">Metal-binding</keyword>
<dbReference type="CDD" id="cd03364">
    <property type="entry name" value="TOPRIM_DnaG_primases"/>
    <property type="match status" value="1"/>
</dbReference>
<dbReference type="GO" id="GO:0006269">
    <property type="term" value="P:DNA replication, synthesis of primer"/>
    <property type="evidence" value="ECO:0007669"/>
    <property type="project" value="UniProtKB-KW"/>
</dbReference>
<evidence type="ECO:0000313" key="14">
    <source>
        <dbReference type="Proteomes" id="UP000002900"/>
    </source>
</evidence>
<dbReference type="GO" id="GO:0003899">
    <property type="term" value="F:DNA-directed RNA polymerase activity"/>
    <property type="evidence" value="ECO:0007669"/>
    <property type="project" value="InterPro"/>
</dbReference>
<dbReference type="Pfam" id="PF13155">
    <property type="entry name" value="Toprim_2"/>
    <property type="match status" value="1"/>
</dbReference>
<keyword evidence="10" id="KW-0238">DNA-binding</keyword>
<dbReference type="RefSeq" id="YP_007237629.1">
    <property type="nucleotide sequence ID" value="NC_019928.1"/>
</dbReference>
<keyword evidence="9" id="KW-0460">Magnesium</keyword>
<keyword evidence="3" id="KW-0808">Transferase</keyword>
<dbReference type="Proteomes" id="UP000002900">
    <property type="component" value="Segment"/>
</dbReference>
<evidence type="ECO:0000313" key="13">
    <source>
        <dbReference type="EMBL" id="BAM34751.1"/>
    </source>
</evidence>
<dbReference type="InterPro" id="IPR050219">
    <property type="entry name" value="DnaG_primase"/>
</dbReference>
<organismHost>
    <name type="scientific">Helicobacter pylori (strain 35A)</name>
    <dbReference type="NCBI Taxonomy" id="585535"/>
</organismHost>
<feature type="domain" description="Toprim" evidence="12">
    <location>
        <begin position="251"/>
        <end position="333"/>
    </location>
</feature>
<dbReference type="PROSITE" id="PS50880">
    <property type="entry name" value="TOPRIM"/>
    <property type="match status" value="1"/>
</dbReference>
<dbReference type="Pfam" id="PF01807">
    <property type="entry name" value="Zn_ribbon_DnaG"/>
    <property type="match status" value="1"/>
</dbReference>
<dbReference type="Pfam" id="PF08275">
    <property type="entry name" value="DNAG_N"/>
    <property type="match status" value="1"/>
</dbReference>
<keyword evidence="14" id="KW-1185">Reference proteome</keyword>
<dbReference type="OrthoDB" id="3667at10239"/>
<dbReference type="GO" id="GO:0003677">
    <property type="term" value="F:DNA binding"/>
    <property type="evidence" value="ECO:0007669"/>
    <property type="project" value="UniProtKB-KW"/>
</dbReference>
<dbReference type="PANTHER" id="PTHR30313">
    <property type="entry name" value="DNA PRIMASE"/>
    <property type="match status" value="1"/>
</dbReference>
<reference evidence="13 14" key="1">
    <citation type="journal article" date="2012" name="J. Virol.">
        <title>Complete genome sequences of two Helicobacter pylori bacteriophages isolated from Japanese patients.</title>
        <authorList>
            <person name="Uchiyama J."/>
            <person name="Takeuchi H."/>
            <person name="Kato S."/>
            <person name="Takemura-Uchiyama I."/>
            <person name="Ujihara T."/>
            <person name="Daibata M."/>
            <person name="Matsuzaki S."/>
        </authorList>
    </citation>
    <scope>NUCLEOTIDE SEQUENCE [LARGE SCALE GENOMIC DNA]</scope>
</reference>
<dbReference type="InterPro" id="IPR002694">
    <property type="entry name" value="Znf_CHC2"/>
</dbReference>
<dbReference type="InterPro" id="IPR034151">
    <property type="entry name" value="TOPRIM_DnaG_bac"/>
</dbReference>
<keyword evidence="2" id="KW-0639">Primosome</keyword>
<evidence type="ECO:0000256" key="5">
    <source>
        <dbReference type="ARBA" id="ARBA00022705"/>
    </source>
</evidence>
<organismHost>
    <name type="scientific">Helicobacter pylori (strain F57)</name>
    <dbReference type="NCBI Taxonomy" id="866346"/>
</organismHost>
<organismHost>
    <name type="scientific">Helicobacter pylori (strain F16)</name>
    <dbReference type="NCBI Taxonomy" id="866344"/>
</organismHost>
<accession>I7H0H7</accession>
<keyword evidence="4" id="KW-0548">Nucleotidyltransferase</keyword>
<evidence type="ECO:0000256" key="6">
    <source>
        <dbReference type="ARBA" id="ARBA00022723"/>
    </source>
</evidence>
<dbReference type="InterPro" id="IPR037068">
    <property type="entry name" value="DNA_primase_core_N_sf"/>
</dbReference>
<dbReference type="InterPro" id="IPR036977">
    <property type="entry name" value="DNA_primase_Znf_CHC2"/>
</dbReference>
<name>I7H0H7_BPKHP</name>
<evidence type="ECO:0000256" key="1">
    <source>
        <dbReference type="ARBA" id="ARBA00022478"/>
    </source>
</evidence>
<organismHost>
    <name type="scientific">Helicobacter pylori (strain F32)</name>
    <dbReference type="NCBI Taxonomy" id="102608"/>
</organismHost>
<dbReference type="Gene3D" id="3.90.580.10">
    <property type="entry name" value="Zinc finger, CHC2-type domain"/>
    <property type="match status" value="1"/>
</dbReference>
<dbReference type="InterPro" id="IPR006295">
    <property type="entry name" value="DNA_primase_DnaG"/>
</dbReference>